<dbReference type="NCBIfam" id="TIGR01940">
    <property type="entry name" value="nqrE"/>
    <property type="match status" value="1"/>
</dbReference>
<evidence type="ECO:0000256" key="1">
    <source>
        <dbReference type="ARBA" id="ARBA00004127"/>
    </source>
</evidence>
<dbReference type="HAMAP" id="MF_00429">
    <property type="entry name" value="NqrE"/>
    <property type="match status" value="1"/>
</dbReference>
<dbReference type="PANTHER" id="PTHR30335">
    <property type="entry name" value="INTEGRAL MEMBRANE PROTEIN OF SOXR-REDUCING COMPLEX"/>
    <property type="match status" value="1"/>
</dbReference>
<keyword evidence="3 14" id="KW-1003">Cell membrane</keyword>
<keyword evidence="11 14" id="KW-0830">Ubiquinone</keyword>
<evidence type="ECO:0000256" key="8">
    <source>
        <dbReference type="ARBA" id="ARBA00023027"/>
    </source>
</evidence>
<keyword evidence="5 14" id="KW-0812">Transmembrane</keyword>
<evidence type="ECO:0000256" key="7">
    <source>
        <dbReference type="ARBA" id="ARBA00022989"/>
    </source>
</evidence>
<feature type="transmembrane region" description="Helical" evidence="14">
    <location>
        <begin position="184"/>
        <end position="210"/>
    </location>
</feature>
<evidence type="ECO:0000256" key="4">
    <source>
        <dbReference type="ARBA" id="ARBA00022519"/>
    </source>
</evidence>
<dbReference type="PANTHER" id="PTHR30335:SF1">
    <property type="entry name" value="NA(+)-TRANSLOCATING NADH-QUINONE REDUCTASE SUBUNIT E"/>
    <property type="match status" value="1"/>
</dbReference>
<comment type="similarity">
    <text evidence="14">Belongs to the NqrDE/RnfAE family.</text>
</comment>
<keyword evidence="2 14" id="KW-0813">Transport</keyword>
<evidence type="ECO:0000256" key="6">
    <source>
        <dbReference type="ARBA" id="ARBA00022967"/>
    </source>
</evidence>
<reference evidence="15 16" key="1">
    <citation type="submission" date="2020-01" db="EMBL/GenBank/DDBJ databases">
        <title>Draft genome sequence of Cand. Neptunochlamydia vexilliferae K9.</title>
        <authorList>
            <person name="Schulz F."/>
            <person name="Koestlbacher S."/>
            <person name="Wascher F."/>
            <person name="Pizzetti I."/>
            <person name="Horn M."/>
        </authorList>
    </citation>
    <scope>NUCLEOTIDE SEQUENCE [LARGE SCALE GENOMIC DNA]</scope>
    <source>
        <strain evidence="15 16">K9</strain>
    </source>
</reference>
<keyword evidence="10 14" id="KW-0406">Ion transport</keyword>
<comment type="subcellular location">
    <subcellularLocation>
        <location evidence="14">Cell membrane</location>
        <topology evidence="14">Multi-pass membrane protein</topology>
    </subcellularLocation>
    <subcellularLocation>
        <location evidence="1">Endomembrane system</location>
        <topology evidence="1">Multi-pass membrane protein</topology>
    </subcellularLocation>
</comment>
<accession>A0ABS0B0W8</accession>
<evidence type="ECO:0000256" key="3">
    <source>
        <dbReference type="ARBA" id="ARBA00022475"/>
    </source>
</evidence>
<feature type="transmembrane region" description="Helical" evidence="14">
    <location>
        <begin position="152"/>
        <end position="172"/>
    </location>
</feature>
<keyword evidence="6 14" id="KW-1278">Translocase</keyword>
<dbReference type="PIRSF" id="PIRSF006102">
    <property type="entry name" value="NQR_DE"/>
    <property type="match status" value="1"/>
</dbReference>
<evidence type="ECO:0000256" key="9">
    <source>
        <dbReference type="ARBA" id="ARBA00023053"/>
    </source>
</evidence>
<feature type="transmembrane region" description="Helical" evidence="14">
    <location>
        <begin position="48"/>
        <end position="68"/>
    </location>
</feature>
<dbReference type="EMBL" id="JAAEJV010000017">
    <property type="protein sequence ID" value="MBF5059316.1"/>
    <property type="molecule type" value="Genomic_DNA"/>
</dbReference>
<name>A0ABS0B0W8_9BACT</name>
<feature type="transmembrane region" description="Helical" evidence="14">
    <location>
        <begin position="12"/>
        <end position="36"/>
    </location>
</feature>
<keyword evidence="9 14" id="KW-0915">Sodium</keyword>
<comment type="caution">
    <text evidence="15">The sequence shown here is derived from an EMBL/GenBank/DDBJ whole genome shotgun (WGS) entry which is preliminary data.</text>
</comment>
<evidence type="ECO:0000256" key="2">
    <source>
        <dbReference type="ARBA" id="ARBA00022448"/>
    </source>
</evidence>
<comment type="catalytic activity">
    <reaction evidence="14">
        <text>a ubiquinone + n Na(+)(in) + NADH + H(+) = a ubiquinol + n Na(+)(out) + NAD(+)</text>
        <dbReference type="Rhea" id="RHEA:47748"/>
        <dbReference type="Rhea" id="RHEA-COMP:9565"/>
        <dbReference type="Rhea" id="RHEA-COMP:9566"/>
        <dbReference type="ChEBI" id="CHEBI:15378"/>
        <dbReference type="ChEBI" id="CHEBI:16389"/>
        <dbReference type="ChEBI" id="CHEBI:17976"/>
        <dbReference type="ChEBI" id="CHEBI:29101"/>
        <dbReference type="ChEBI" id="CHEBI:57540"/>
        <dbReference type="ChEBI" id="CHEBI:57945"/>
        <dbReference type="EC" id="7.2.1.1"/>
    </reaction>
</comment>
<evidence type="ECO:0000313" key="15">
    <source>
        <dbReference type="EMBL" id="MBF5059316.1"/>
    </source>
</evidence>
<feature type="transmembrane region" description="Helical" evidence="14">
    <location>
        <begin position="121"/>
        <end position="140"/>
    </location>
</feature>
<keyword evidence="4" id="KW-0997">Cell inner membrane</keyword>
<dbReference type="Proteomes" id="UP001194714">
    <property type="component" value="Unassembled WGS sequence"/>
</dbReference>
<organism evidence="15 16">
    <name type="scientific">Candidatus Neptunichlamydia vexilliferae</name>
    <dbReference type="NCBI Taxonomy" id="1651774"/>
    <lineage>
        <taxon>Bacteria</taxon>
        <taxon>Pseudomonadati</taxon>
        <taxon>Chlamydiota</taxon>
        <taxon>Chlamydiia</taxon>
        <taxon>Parachlamydiales</taxon>
        <taxon>Simkaniaceae</taxon>
        <taxon>Candidatus Neptunichlamydia</taxon>
    </lineage>
</organism>
<dbReference type="InterPro" id="IPR010967">
    <property type="entry name" value="NqrE"/>
</dbReference>
<dbReference type="Pfam" id="PF02508">
    <property type="entry name" value="Rnf-Nqr"/>
    <property type="match status" value="1"/>
</dbReference>
<dbReference type="RefSeq" id="WP_194847620.1">
    <property type="nucleotide sequence ID" value="NZ_JAAEJV010000017.1"/>
</dbReference>
<keyword evidence="8 14" id="KW-0520">NAD</keyword>
<evidence type="ECO:0000313" key="16">
    <source>
        <dbReference type="Proteomes" id="UP001194714"/>
    </source>
</evidence>
<gene>
    <name evidence="14" type="primary">nqrE</name>
    <name evidence="15" type="ORF">NEPTK9_000826</name>
</gene>
<evidence type="ECO:0000256" key="5">
    <source>
        <dbReference type="ARBA" id="ARBA00022692"/>
    </source>
</evidence>
<evidence type="ECO:0000256" key="10">
    <source>
        <dbReference type="ARBA" id="ARBA00023065"/>
    </source>
</evidence>
<evidence type="ECO:0000256" key="11">
    <source>
        <dbReference type="ARBA" id="ARBA00023075"/>
    </source>
</evidence>
<sequence length="229" mass="25050">MGNYTFLNLIGLSIQSIFIQNILLFYFLGMCSYLACSNKIKTAHGLGLAVFVVISISGMLNWLVHNYITGENALFWLRSIGVADVNLGFLEFLIYISVIAAFVQVLEIVIDRFAPALYRALGMYLPLITVNCAILGASLFATVRSYPFIPNLVYVASAGIGWWIAILLIASIREKLAYSNIPKGLAGMGMTFIMTGLISLAFMGFAGIALDKVAETTDVDSPFFQQKEG</sequence>
<keyword evidence="7 14" id="KW-1133">Transmembrane helix</keyword>
<keyword evidence="12 14" id="KW-0472">Membrane</keyword>
<dbReference type="InterPro" id="IPR050133">
    <property type="entry name" value="NqrDE/RnfAE_oxidrdctase"/>
</dbReference>
<keyword evidence="13 14" id="KW-0739">Sodium transport</keyword>
<proteinExistence type="inferred from homology"/>
<evidence type="ECO:0000256" key="12">
    <source>
        <dbReference type="ARBA" id="ARBA00023136"/>
    </source>
</evidence>
<comment type="subunit">
    <text evidence="14">Composed of six subunits; NqrA, NqrB, NqrC, NqrD, NqrE and NqrF.</text>
</comment>
<dbReference type="InterPro" id="IPR003667">
    <property type="entry name" value="NqrDE/RnfAE"/>
</dbReference>
<evidence type="ECO:0000256" key="13">
    <source>
        <dbReference type="ARBA" id="ARBA00023201"/>
    </source>
</evidence>
<feature type="transmembrane region" description="Helical" evidence="14">
    <location>
        <begin position="88"/>
        <end position="109"/>
    </location>
</feature>
<keyword evidence="16" id="KW-1185">Reference proteome</keyword>
<comment type="function">
    <text evidence="14">NQR complex catalyzes the reduction of ubiquinone-1 to ubiquinol by two successive reactions, coupled with the transport of Na(+) ions from the cytoplasm to the periplasm. NqrA to NqrE are probably involved in the second step, the conversion of ubisemiquinone to ubiquinol.</text>
</comment>
<dbReference type="EC" id="7.2.1.1" evidence="14"/>
<protein>
    <recommendedName>
        <fullName evidence="14">Na(+)-translocating NADH-quinone reductase subunit E</fullName>
        <shortName evidence="14">Na(+)-NQR subunit E</shortName>
        <shortName evidence="14">Na(+)-translocating NQR subunit E</shortName>
        <ecNumber evidence="14">7.2.1.1</ecNumber>
    </recommendedName>
    <alternativeName>
        <fullName evidence="14">NQR complex subunit E</fullName>
    </alternativeName>
    <alternativeName>
        <fullName evidence="14">NQR-1 subunit E</fullName>
    </alternativeName>
</protein>
<evidence type="ECO:0000256" key="14">
    <source>
        <dbReference type="HAMAP-Rule" id="MF_00429"/>
    </source>
</evidence>